<evidence type="ECO:0000313" key="7">
    <source>
        <dbReference type="EMBL" id="CEA16668.1"/>
    </source>
</evidence>
<organism evidence="7 8">
    <name type="scientific">Fermentimonas caenicola</name>
    <dbReference type="NCBI Taxonomy" id="1562970"/>
    <lineage>
        <taxon>Bacteria</taxon>
        <taxon>Pseudomonadati</taxon>
        <taxon>Bacteroidota</taxon>
        <taxon>Bacteroidia</taxon>
        <taxon>Bacteroidales</taxon>
        <taxon>Dysgonomonadaceae</taxon>
        <taxon>Fermentimonas</taxon>
    </lineage>
</organism>
<evidence type="ECO:0000256" key="2">
    <source>
        <dbReference type="ARBA" id="ARBA00005297"/>
    </source>
</evidence>
<gene>
    <name evidence="7" type="ORF">ING2E5B_1931</name>
</gene>
<dbReference type="InterPro" id="IPR004561">
    <property type="entry name" value="IsoChor_synthase"/>
</dbReference>
<dbReference type="HOGENOM" id="CLU_006493_8_0_10"/>
<reference evidence="7 8" key="1">
    <citation type="submission" date="2014-08" db="EMBL/GenBank/DDBJ databases">
        <authorList>
            <person name="Wibberg D."/>
        </authorList>
    </citation>
    <scope>NUCLEOTIDE SEQUENCE [LARGE SCALE GENOMIC DNA]</scope>
    <source>
        <strain evidence="8">ING2-E5B</strain>
    </source>
</reference>
<sequence>MTLKNSYQKLDSLIENDACFAIYRLPNESSPKFVMQNNGEIKHFYDIEELEENRGFVIAPYKIKKETPVLIIRPDCTNLNDAVIPDRQNPGVGSERFKLDNINRNDYNRLFDLFYMPLKDGTLKKVVLSRSKSFARNRNFSPGASFYKAMEKYKNSYVFLFHTPISGTWLGSTPEILLSGRGNSWHTVALAGTQYQVKEKISWDDKNLREQHLVTSYLLNQLSSFNIKPEINGPYTTKAANLAHLKTDLDFTLPENVGLGKLIKSLHPTPAVSGLPKEEAFGYIDMYEGYDRRYYTGFIGMMNKSSDTNLYVNLRCMEIGKSLLTLFAGSGLVTSSNSRDEWKETEQKLKTMASIC</sequence>
<dbReference type="STRING" id="1562970.ING2E5B_1931"/>
<dbReference type="AlphaFoldDB" id="A0A098C2M9"/>
<dbReference type="InterPro" id="IPR015890">
    <property type="entry name" value="Chorismate_C"/>
</dbReference>
<dbReference type="Proteomes" id="UP000032417">
    <property type="component" value="Chromosome 1"/>
</dbReference>
<comment type="similarity">
    <text evidence="2">Belongs to the isochorismate synthase family.</text>
</comment>
<evidence type="ECO:0000256" key="4">
    <source>
        <dbReference type="ARBA" id="ARBA00023235"/>
    </source>
</evidence>
<evidence type="ECO:0000313" key="8">
    <source>
        <dbReference type="Proteomes" id="UP000032417"/>
    </source>
</evidence>
<dbReference type="Pfam" id="PF00425">
    <property type="entry name" value="Chorismate_bind"/>
    <property type="match status" value="1"/>
</dbReference>
<dbReference type="EC" id="5.4.4.2" evidence="3"/>
<dbReference type="PANTHER" id="PTHR42839">
    <property type="entry name" value="ISOCHORISMATE SYNTHASE ENTC"/>
    <property type="match status" value="1"/>
</dbReference>
<feature type="domain" description="Chorismate-utilising enzyme C-terminal" evidence="6">
    <location>
        <begin position="104"/>
        <end position="348"/>
    </location>
</feature>
<name>A0A098C2M9_9BACT</name>
<dbReference type="NCBIfam" id="TIGR00543">
    <property type="entry name" value="isochor_syn"/>
    <property type="match status" value="1"/>
</dbReference>
<dbReference type="OrthoDB" id="9806579at2"/>
<comment type="catalytic activity">
    <reaction evidence="1">
        <text>chorismate = isochorismate</text>
        <dbReference type="Rhea" id="RHEA:18985"/>
        <dbReference type="ChEBI" id="CHEBI:29748"/>
        <dbReference type="ChEBI" id="CHEBI:29780"/>
        <dbReference type="EC" id="5.4.4.2"/>
    </reaction>
</comment>
<evidence type="ECO:0000256" key="5">
    <source>
        <dbReference type="ARBA" id="ARBA00041564"/>
    </source>
</evidence>
<dbReference type="SUPFAM" id="SSF56322">
    <property type="entry name" value="ADC synthase"/>
    <property type="match status" value="1"/>
</dbReference>
<dbReference type="InterPro" id="IPR005801">
    <property type="entry name" value="ADC_synthase"/>
</dbReference>
<dbReference type="KEGG" id="pbt:ING2E5B_1931"/>
<proteinExistence type="inferred from homology"/>
<dbReference type="GO" id="GO:0008909">
    <property type="term" value="F:isochorismate synthase activity"/>
    <property type="evidence" value="ECO:0007669"/>
    <property type="project" value="UniProtKB-EC"/>
</dbReference>
<protein>
    <recommendedName>
        <fullName evidence="3">isochorismate synthase</fullName>
        <ecNumber evidence="3">5.4.4.2</ecNumber>
    </recommendedName>
    <alternativeName>
        <fullName evidence="5">Isochorismate mutase</fullName>
    </alternativeName>
</protein>
<dbReference type="EMBL" id="LN515532">
    <property type="protein sequence ID" value="CEA16668.1"/>
    <property type="molecule type" value="Genomic_DNA"/>
</dbReference>
<keyword evidence="4" id="KW-0413">Isomerase</keyword>
<keyword evidence="8" id="KW-1185">Reference proteome</keyword>
<accession>A0A098C2M9</accession>
<evidence type="ECO:0000256" key="1">
    <source>
        <dbReference type="ARBA" id="ARBA00000799"/>
    </source>
</evidence>
<evidence type="ECO:0000259" key="6">
    <source>
        <dbReference type="Pfam" id="PF00425"/>
    </source>
</evidence>
<dbReference type="PANTHER" id="PTHR42839:SF2">
    <property type="entry name" value="ISOCHORISMATE SYNTHASE ENTC"/>
    <property type="match status" value="1"/>
</dbReference>
<evidence type="ECO:0000256" key="3">
    <source>
        <dbReference type="ARBA" id="ARBA00012824"/>
    </source>
</evidence>
<dbReference type="PATRIC" id="fig|1562970.3.peg.1911"/>
<dbReference type="Gene3D" id="3.60.120.10">
    <property type="entry name" value="Anthranilate synthase"/>
    <property type="match status" value="1"/>
</dbReference>